<reference evidence="2 3" key="2">
    <citation type="journal article" date="2013" name="Plant Cell Physiol.">
        <title>Rice Annotation Project Database (RAP-DB): an integrative and interactive database for rice genomics.</title>
        <authorList>
            <person name="Sakai H."/>
            <person name="Lee S.S."/>
            <person name="Tanaka T."/>
            <person name="Numa H."/>
            <person name="Kim J."/>
            <person name="Kawahara Y."/>
            <person name="Wakimoto H."/>
            <person name="Yang C.C."/>
            <person name="Iwamoto M."/>
            <person name="Abe T."/>
            <person name="Yamada Y."/>
            <person name="Muto A."/>
            <person name="Inokuchi H."/>
            <person name="Ikemura T."/>
            <person name="Matsumoto T."/>
            <person name="Sasaki T."/>
            <person name="Itoh T."/>
        </authorList>
    </citation>
    <scope>NUCLEOTIDE SEQUENCE [LARGE SCALE GENOMIC DNA]</scope>
    <source>
        <strain evidence="3">cv. Nipponbare</strain>
    </source>
</reference>
<keyword evidence="3" id="KW-1185">Reference proteome</keyword>
<dbReference type="Proteomes" id="UP000059680">
    <property type="component" value="Chromosome 7"/>
</dbReference>
<reference evidence="3" key="1">
    <citation type="journal article" date="2005" name="Nature">
        <title>The map-based sequence of the rice genome.</title>
        <authorList>
            <consortium name="International rice genome sequencing project (IRGSP)"/>
            <person name="Matsumoto T."/>
            <person name="Wu J."/>
            <person name="Kanamori H."/>
            <person name="Katayose Y."/>
            <person name="Fujisawa M."/>
            <person name="Namiki N."/>
            <person name="Mizuno H."/>
            <person name="Yamamoto K."/>
            <person name="Antonio B.A."/>
            <person name="Baba T."/>
            <person name="Sakata K."/>
            <person name="Nagamura Y."/>
            <person name="Aoki H."/>
            <person name="Arikawa K."/>
            <person name="Arita K."/>
            <person name="Bito T."/>
            <person name="Chiden Y."/>
            <person name="Fujitsuka N."/>
            <person name="Fukunaka R."/>
            <person name="Hamada M."/>
            <person name="Harada C."/>
            <person name="Hayashi A."/>
            <person name="Hijishita S."/>
            <person name="Honda M."/>
            <person name="Hosokawa S."/>
            <person name="Ichikawa Y."/>
            <person name="Idonuma A."/>
            <person name="Iijima M."/>
            <person name="Ikeda M."/>
            <person name="Ikeno M."/>
            <person name="Ito K."/>
            <person name="Ito S."/>
            <person name="Ito T."/>
            <person name="Ito Y."/>
            <person name="Ito Y."/>
            <person name="Iwabuchi A."/>
            <person name="Kamiya K."/>
            <person name="Karasawa W."/>
            <person name="Kurita K."/>
            <person name="Katagiri S."/>
            <person name="Kikuta A."/>
            <person name="Kobayashi H."/>
            <person name="Kobayashi N."/>
            <person name="Machita K."/>
            <person name="Maehara T."/>
            <person name="Masukawa M."/>
            <person name="Mizubayashi T."/>
            <person name="Mukai Y."/>
            <person name="Nagasaki H."/>
            <person name="Nagata Y."/>
            <person name="Naito S."/>
            <person name="Nakashima M."/>
            <person name="Nakama Y."/>
            <person name="Nakamichi Y."/>
            <person name="Nakamura M."/>
            <person name="Meguro A."/>
            <person name="Negishi M."/>
            <person name="Ohta I."/>
            <person name="Ohta T."/>
            <person name="Okamoto M."/>
            <person name="Ono N."/>
            <person name="Saji S."/>
            <person name="Sakaguchi M."/>
            <person name="Sakai K."/>
            <person name="Shibata M."/>
            <person name="Shimokawa T."/>
            <person name="Song J."/>
            <person name="Takazaki Y."/>
            <person name="Terasawa K."/>
            <person name="Tsugane M."/>
            <person name="Tsuji K."/>
            <person name="Ueda S."/>
            <person name="Waki K."/>
            <person name="Yamagata H."/>
            <person name="Yamamoto M."/>
            <person name="Yamamoto S."/>
            <person name="Yamane H."/>
            <person name="Yoshiki S."/>
            <person name="Yoshihara R."/>
            <person name="Yukawa K."/>
            <person name="Zhong H."/>
            <person name="Yano M."/>
            <person name="Yuan Q."/>
            <person name="Ouyang S."/>
            <person name="Liu J."/>
            <person name="Jones K.M."/>
            <person name="Gansberger K."/>
            <person name="Moffat K."/>
            <person name="Hill J."/>
            <person name="Bera J."/>
            <person name="Fadrosh D."/>
            <person name="Jin S."/>
            <person name="Johri S."/>
            <person name="Kim M."/>
            <person name="Overton L."/>
            <person name="Reardon M."/>
            <person name="Tsitrin T."/>
            <person name="Vuong H."/>
            <person name="Weaver B."/>
            <person name="Ciecko A."/>
            <person name="Tallon L."/>
            <person name="Jackson J."/>
            <person name="Pai G."/>
            <person name="Aken S.V."/>
            <person name="Utterback T."/>
            <person name="Reidmuller S."/>
            <person name="Feldblyum T."/>
            <person name="Hsiao J."/>
            <person name="Zismann V."/>
            <person name="Iobst S."/>
            <person name="de Vazeille A.R."/>
            <person name="Buell C.R."/>
            <person name="Ying K."/>
            <person name="Li Y."/>
            <person name="Lu T."/>
            <person name="Huang Y."/>
            <person name="Zhao Q."/>
            <person name="Feng Q."/>
            <person name="Zhang L."/>
            <person name="Zhu J."/>
            <person name="Weng Q."/>
            <person name="Mu J."/>
            <person name="Lu Y."/>
            <person name="Fan D."/>
            <person name="Liu Y."/>
            <person name="Guan J."/>
            <person name="Zhang Y."/>
            <person name="Yu S."/>
            <person name="Liu X."/>
            <person name="Zhang Y."/>
            <person name="Hong G."/>
            <person name="Han B."/>
            <person name="Choisne N."/>
            <person name="Demange N."/>
            <person name="Orjeda G."/>
            <person name="Samain S."/>
            <person name="Cattolico L."/>
            <person name="Pelletier E."/>
            <person name="Couloux A."/>
            <person name="Segurens B."/>
            <person name="Wincker P."/>
            <person name="D'Hont A."/>
            <person name="Scarpelli C."/>
            <person name="Weissenbach J."/>
            <person name="Salanoubat M."/>
            <person name="Quetier F."/>
            <person name="Yu Y."/>
            <person name="Kim H.R."/>
            <person name="Rambo T."/>
            <person name="Currie J."/>
            <person name="Collura K."/>
            <person name="Luo M."/>
            <person name="Yang T."/>
            <person name="Ammiraju J.S.S."/>
            <person name="Engler F."/>
            <person name="Soderlund C."/>
            <person name="Wing R.A."/>
            <person name="Palmer L.E."/>
            <person name="de la Bastide M."/>
            <person name="Spiegel L."/>
            <person name="Nascimento L."/>
            <person name="Zutavern T."/>
            <person name="O'Shaughnessy A."/>
            <person name="Dike S."/>
            <person name="Dedhia N."/>
            <person name="Preston R."/>
            <person name="Balija V."/>
            <person name="McCombie W.R."/>
            <person name="Chow T."/>
            <person name="Chen H."/>
            <person name="Chung M."/>
            <person name="Chen C."/>
            <person name="Shaw J."/>
            <person name="Wu H."/>
            <person name="Hsiao K."/>
            <person name="Chao Y."/>
            <person name="Chu M."/>
            <person name="Cheng C."/>
            <person name="Hour A."/>
            <person name="Lee P."/>
            <person name="Lin S."/>
            <person name="Lin Y."/>
            <person name="Liou J."/>
            <person name="Liu S."/>
            <person name="Hsing Y."/>
            <person name="Raghuvanshi S."/>
            <person name="Mohanty A."/>
            <person name="Bharti A.K."/>
            <person name="Gaur A."/>
            <person name="Gupta V."/>
            <person name="Kumar D."/>
            <person name="Ravi V."/>
            <person name="Vij S."/>
            <person name="Kapur A."/>
            <person name="Khurana P."/>
            <person name="Khurana P."/>
            <person name="Khurana J.P."/>
            <person name="Tyagi A.K."/>
            <person name="Gaikwad K."/>
            <person name="Singh A."/>
            <person name="Dalal V."/>
            <person name="Srivastava S."/>
            <person name="Dixit A."/>
            <person name="Pal A.K."/>
            <person name="Ghazi I.A."/>
            <person name="Yadav M."/>
            <person name="Pandit A."/>
            <person name="Bhargava A."/>
            <person name="Sureshbabu K."/>
            <person name="Batra K."/>
            <person name="Sharma T.R."/>
            <person name="Mohapatra T."/>
            <person name="Singh N.K."/>
            <person name="Messing J."/>
            <person name="Nelson A.B."/>
            <person name="Fuks G."/>
            <person name="Kavchok S."/>
            <person name="Keizer G."/>
            <person name="Linton E."/>
            <person name="Llaca V."/>
            <person name="Song R."/>
            <person name="Tanyolac B."/>
            <person name="Young S."/>
            <person name="Ho-Il K."/>
            <person name="Hahn J.H."/>
            <person name="Sangsakoo G."/>
            <person name="Vanavichit A."/>
            <person name="de Mattos Luiz.A.T."/>
            <person name="Zimmer P.D."/>
            <person name="Malone G."/>
            <person name="Dellagostin O."/>
            <person name="de Oliveira A.C."/>
            <person name="Bevan M."/>
            <person name="Bancroft I."/>
            <person name="Minx P."/>
            <person name="Cordum H."/>
            <person name="Wilson R."/>
            <person name="Cheng Z."/>
            <person name="Jin W."/>
            <person name="Jiang J."/>
            <person name="Leong S.A."/>
            <person name="Iwama H."/>
            <person name="Gojobori T."/>
            <person name="Itoh T."/>
            <person name="Niimura Y."/>
            <person name="Fujii Y."/>
            <person name="Habara T."/>
            <person name="Sakai H."/>
            <person name="Sato Y."/>
            <person name="Wilson G."/>
            <person name="Kumar K."/>
            <person name="McCouch S."/>
            <person name="Juretic N."/>
            <person name="Hoen D."/>
            <person name="Wright S."/>
            <person name="Bruskiewich R."/>
            <person name="Bureau T."/>
            <person name="Miyao A."/>
            <person name="Hirochika H."/>
            <person name="Nishikawa T."/>
            <person name="Kadowaki K."/>
            <person name="Sugiura M."/>
            <person name="Burr B."/>
            <person name="Sasaki T."/>
        </authorList>
    </citation>
    <scope>NUCLEOTIDE SEQUENCE [LARGE SCALE GENOMIC DNA]</scope>
    <source>
        <strain evidence="3">cv. Nipponbare</strain>
    </source>
</reference>
<gene>
    <name evidence="2" type="ordered locus">Os07g0497800</name>
    <name evidence="2" type="ORF">OSNPB_070497800</name>
</gene>
<proteinExistence type="predicted"/>
<dbReference type="STRING" id="39947.A0A0P0X6B5"/>
<feature type="compositionally biased region" description="Pro residues" evidence="1">
    <location>
        <begin position="222"/>
        <end position="235"/>
    </location>
</feature>
<dbReference type="EMBL" id="AP014963">
    <property type="protein sequence ID" value="BAT01617.1"/>
    <property type="molecule type" value="Genomic_DNA"/>
</dbReference>
<name>A0A0P0X6B5_ORYSJ</name>
<feature type="compositionally biased region" description="Low complexity" evidence="1">
    <location>
        <begin position="140"/>
        <end position="159"/>
    </location>
</feature>
<protein>
    <submittedName>
        <fullName evidence="2">Os07g0497800 protein</fullName>
    </submittedName>
</protein>
<dbReference type="AlphaFoldDB" id="A0A0P0X6B5"/>
<feature type="region of interest" description="Disordered" evidence="1">
    <location>
        <begin position="126"/>
        <end position="239"/>
    </location>
</feature>
<feature type="compositionally biased region" description="Polar residues" evidence="1">
    <location>
        <begin position="161"/>
        <end position="170"/>
    </location>
</feature>
<sequence>MRRHDNALRRGSDAQNAIVAGPTKAGLGFHLPSIACLSIADAPLLPPSKPLPAHGYHCIGVPCWPASACHHRLCLIMLHRHAPCRPPPPPASPPTGPAASPRVALASIAGGRASLCLFAPRPRTSHASPASVPAAPPRASPVSSSASRASARALCRPPSLSTPHPHTASSLAHPATGLPASAFGVPTPAGSSTGAPNPTTRARSRRPATGSGVSATATVAPSPSPLPSRLPPPPRLCRRRPYRRDSIVVVAFPATVANAVPTASRHPSRSGRSDTDLAVSTTATLGNSLAARV</sequence>
<evidence type="ECO:0000256" key="1">
    <source>
        <dbReference type="SAM" id="MobiDB-lite"/>
    </source>
</evidence>
<reference evidence="2 3" key="3">
    <citation type="journal article" date="2013" name="Rice">
        <title>Improvement of the Oryza sativa Nipponbare reference genome using next generation sequence and optical map data.</title>
        <authorList>
            <person name="Kawahara Y."/>
            <person name="de la Bastide M."/>
            <person name="Hamilton J.P."/>
            <person name="Kanamori H."/>
            <person name="McCombie W.R."/>
            <person name="Ouyang S."/>
            <person name="Schwartz D.C."/>
            <person name="Tanaka T."/>
            <person name="Wu J."/>
            <person name="Zhou S."/>
            <person name="Childs K.L."/>
            <person name="Davidson R.M."/>
            <person name="Lin H."/>
            <person name="Quesada-Ocampo L."/>
            <person name="Vaillancourt B."/>
            <person name="Sakai H."/>
            <person name="Lee S.S."/>
            <person name="Kim J."/>
            <person name="Numa H."/>
            <person name="Itoh T."/>
            <person name="Buell C.R."/>
            <person name="Matsumoto T."/>
        </authorList>
    </citation>
    <scope>NUCLEOTIDE SEQUENCE [LARGE SCALE GENOMIC DNA]</scope>
    <source>
        <strain evidence="3">cv. Nipponbare</strain>
    </source>
</reference>
<dbReference type="PaxDb" id="39947-A0A0P0X6B5"/>
<feature type="region of interest" description="Disordered" evidence="1">
    <location>
        <begin position="260"/>
        <end position="279"/>
    </location>
</feature>
<organism evidence="2 3">
    <name type="scientific">Oryza sativa subsp. japonica</name>
    <name type="common">Rice</name>
    <dbReference type="NCBI Taxonomy" id="39947"/>
    <lineage>
        <taxon>Eukaryota</taxon>
        <taxon>Viridiplantae</taxon>
        <taxon>Streptophyta</taxon>
        <taxon>Embryophyta</taxon>
        <taxon>Tracheophyta</taxon>
        <taxon>Spermatophyta</taxon>
        <taxon>Magnoliopsida</taxon>
        <taxon>Liliopsida</taxon>
        <taxon>Poales</taxon>
        <taxon>Poaceae</taxon>
        <taxon>BOP clade</taxon>
        <taxon>Oryzoideae</taxon>
        <taxon>Oryzeae</taxon>
        <taxon>Oryzinae</taxon>
        <taxon>Oryza</taxon>
        <taxon>Oryza sativa</taxon>
    </lineage>
</organism>
<dbReference type="InParanoid" id="A0A0P0X6B5"/>
<evidence type="ECO:0000313" key="3">
    <source>
        <dbReference type="Proteomes" id="UP000059680"/>
    </source>
</evidence>
<evidence type="ECO:0000313" key="2">
    <source>
        <dbReference type="EMBL" id="BAT01617.1"/>
    </source>
</evidence>
<accession>A0A0P0X6B5</accession>